<name>A0A0E9S8K9_ANGAN</name>
<proteinExistence type="predicted"/>
<dbReference type="AlphaFoldDB" id="A0A0E9S8K9"/>
<organism evidence="1">
    <name type="scientific">Anguilla anguilla</name>
    <name type="common">European freshwater eel</name>
    <name type="synonym">Muraena anguilla</name>
    <dbReference type="NCBI Taxonomy" id="7936"/>
    <lineage>
        <taxon>Eukaryota</taxon>
        <taxon>Metazoa</taxon>
        <taxon>Chordata</taxon>
        <taxon>Craniata</taxon>
        <taxon>Vertebrata</taxon>
        <taxon>Euteleostomi</taxon>
        <taxon>Actinopterygii</taxon>
        <taxon>Neopterygii</taxon>
        <taxon>Teleostei</taxon>
        <taxon>Anguilliformes</taxon>
        <taxon>Anguillidae</taxon>
        <taxon>Anguilla</taxon>
    </lineage>
</organism>
<sequence length="37" mass="4549">MHLHLIFKKVLRVRIIKFLLLKINEYSVIYNICFSEL</sequence>
<reference evidence="1" key="1">
    <citation type="submission" date="2014-11" db="EMBL/GenBank/DDBJ databases">
        <authorList>
            <person name="Amaro Gonzalez C."/>
        </authorList>
    </citation>
    <scope>NUCLEOTIDE SEQUENCE</scope>
</reference>
<protein>
    <submittedName>
        <fullName evidence="1">Uncharacterized protein</fullName>
    </submittedName>
</protein>
<evidence type="ECO:0000313" key="1">
    <source>
        <dbReference type="EMBL" id="JAH37724.1"/>
    </source>
</evidence>
<reference evidence="1" key="2">
    <citation type="journal article" date="2015" name="Fish Shellfish Immunol.">
        <title>Early steps in the European eel (Anguilla anguilla)-Vibrio vulnificus interaction in the gills: Role of the RtxA13 toxin.</title>
        <authorList>
            <person name="Callol A."/>
            <person name="Pajuelo D."/>
            <person name="Ebbesson L."/>
            <person name="Teles M."/>
            <person name="MacKenzie S."/>
            <person name="Amaro C."/>
        </authorList>
    </citation>
    <scope>NUCLEOTIDE SEQUENCE</scope>
</reference>
<dbReference type="EMBL" id="GBXM01070853">
    <property type="protein sequence ID" value="JAH37724.1"/>
    <property type="molecule type" value="Transcribed_RNA"/>
</dbReference>
<accession>A0A0E9S8K9</accession>